<evidence type="ECO:0000259" key="1">
    <source>
        <dbReference type="Pfam" id="PF00561"/>
    </source>
</evidence>
<dbReference type="PANTHER" id="PTHR43194">
    <property type="entry name" value="HYDROLASE ALPHA/BETA FOLD FAMILY"/>
    <property type="match status" value="1"/>
</dbReference>
<dbReference type="Proteomes" id="UP000004245">
    <property type="component" value="Unassembled WGS sequence"/>
</dbReference>
<dbReference type="STRING" id="43767.A6I91_09390"/>
<dbReference type="Pfam" id="PF00561">
    <property type="entry name" value="Abhydrolase_1"/>
    <property type="match status" value="1"/>
</dbReference>
<comment type="caution">
    <text evidence="2">The sequence shown here is derived from an EMBL/GenBank/DDBJ whole genome shotgun (WGS) entry which is preliminary data.</text>
</comment>
<dbReference type="InterPro" id="IPR000073">
    <property type="entry name" value="AB_hydrolase_1"/>
</dbReference>
<dbReference type="InterPro" id="IPR029058">
    <property type="entry name" value="AB_hydrolase_fold"/>
</dbReference>
<proteinExistence type="predicted"/>
<gene>
    <name evidence="2" type="ORF">HMPREF0724_10527</name>
</gene>
<dbReference type="HOGENOM" id="CLU_020336_13_2_11"/>
<dbReference type="PANTHER" id="PTHR43194:SF2">
    <property type="entry name" value="PEROXISOMAL MEMBRANE PROTEIN LPX1"/>
    <property type="match status" value="1"/>
</dbReference>
<dbReference type="PRINTS" id="PR00111">
    <property type="entry name" value="ABHYDROLASE"/>
</dbReference>
<dbReference type="EMBL" id="ADNW02000003">
    <property type="protein sequence ID" value="EGD25973.1"/>
    <property type="molecule type" value="Genomic_DNA"/>
</dbReference>
<protein>
    <submittedName>
        <fullName evidence="2">Hydrolase, alpha/beta domain protein</fullName>
    </submittedName>
</protein>
<dbReference type="AlphaFoldDB" id="E9SWM7"/>
<evidence type="ECO:0000313" key="2">
    <source>
        <dbReference type="EMBL" id="EGD25973.1"/>
    </source>
</evidence>
<keyword evidence="2" id="KW-0378">Hydrolase</keyword>
<evidence type="ECO:0000313" key="3">
    <source>
        <dbReference type="Proteomes" id="UP000004245"/>
    </source>
</evidence>
<sequence length="317" mass="34863">MAHFDADWHPSAGWAVTRMTFFATDMRLTMAIEISYEDSKRELHTDQGVLRYHQAGDGPPLLLLHGSGPGVTGWRNYRGVIGDFAEHFTCYVLEFPGFGVSDPCDGHPMVEAVGAVPAFLEGLGLGPVDIIGNSMGGVVGARIAIARPELVNKFVSIGGMGKNVLSSSPGEGIKLLMEFTDNPTREGLIRWLQSMVYNPAVVTEQLIEERWELATEPKTLEIARRMYSSKAFAAMAAANAQADGTPYWAQFGKIKAPTLLTWGRDDRVSPVDLGLLPMRDIPNAEFHVFPNCGHWTMIEARDAWVASVLSFLLRDRK</sequence>
<organism evidence="2 3">
    <name type="scientific">Prescottella equi ATCC 33707</name>
    <dbReference type="NCBI Taxonomy" id="525370"/>
    <lineage>
        <taxon>Bacteria</taxon>
        <taxon>Bacillati</taxon>
        <taxon>Actinomycetota</taxon>
        <taxon>Actinomycetes</taxon>
        <taxon>Mycobacteriales</taxon>
        <taxon>Nocardiaceae</taxon>
        <taxon>Prescottella</taxon>
    </lineage>
</organism>
<feature type="domain" description="AB hydrolase-1" evidence="1">
    <location>
        <begin position="59"/>
        <end position="299"/>
    </location>
</feature>
<dbReference type="GO" id="GO:0016787">
    <property type="term" value="F:hydrolase activity"/>
    <property type="evidence" value="ECO:0007669"/>
    <property type="project" value="UniProtKB-KW"/>
</dbReference>
<accession>E9SWM7</accession>
<reference evidence="2" key="1">
    <citation type="submission" date="2011-01" db="EMBL/GenBank/DDBJ databases">
        <authorList>
            <person name="Muzny D."/>
            <person name="Qin X."/>
            <person name="Buhay C."/>
            <person name="Dugan-Rocha S."/>
            <person name="Ding Y."/>
            <person name="Chen G."/>
            <person name="Hawes A."/>
            <person name="Holder M."/>
            <person name="Jhangiani S."/>
            <person name="Johnson A."/>
            <person name="Khan Z."/>
            <person name="Li Z."/>
            <person name="Liu W."/>
            <person name="Liu X."/>
            <person name="Perez L."/>
            <person name="Shen H."/>
            <person name="Wang Q."/>
            <person name="Watt J."/>
            <person name="Xi L."/>
            <person name="Xin Y."/>
            <person name="Zhou J."/>
            <person name="Deng J."/>
            <person name="Jiang H."/>
            <person name="Liu Y."/>
            <person name="Qu J."/>
            <person name="Song X.-Z."/>
            <person name="Zhang L."/>
            <person name="Villasana D."/>
            <person name="Johnson A."/>
            <person name="Liu J."/>
            <person name="Liyanage D."/>
            <person name="Lorensuhewa L."/>
            <person name="Robinson T."/>
            <person name="Song A."/>
            <person name="Song B.-B."/>
            <person name="Dinh H."/>
            <person name="Thornton R."/>
            <person name="Coyle M."/>
            <person name="Francisco L."/>
            <person name="Jackson L."/>
            <person name="Javaid M."/>
            <person name="Korchina V."/>
            <person name="Kovar C."/>
            <person name="Mata R."/>
            <person name="Mathew T."/>
            <person name="Ngo R."/>
            <person name="Nguyen L."/>
            <person name="Nguyen N."/>
            <person name="Okwuonu G."/>
            <person name="Ongeri F."/>
            <person name="Pham C."/>
            <person name="Simmons D."/>
            <person name="Wilczek-Boney K."/>
            <person name="Hale W."/>
            <person name="Jakkamsetti A."/>
            <person name="Pham P."/>
            <person name="Ruth R."/>
            <person name="San Lucas F."/>
            <person name="Warren J."/>
            <person name="Zhang J."/>
            <person name="Zhao Z."/>
            <person name="Zhou C."/>
            <person name="Zhu D."/>
            <person name="Lee S."/>
            <person name="Bess C."/>
            <person name="Blankenburg K."/>
            <person name="Forbes L."/>
            <person name="Fu Q."/>
            <person name="Gubbala S."/>
            <person name="Hirani K."/>
            <person name="Jayaseelan J.C."/>
            <person name="Lara F."/>
            <person name="Munidasa M."/>
            <person name="Palculict T."/>
            <person name="Patil S."/>
            <person name="Pu L.-L."/>
            <person name="Saada N."/>
            <person name="Tang L."/>
            <person name="Weissenberger G."/>
            <person name="Zhu Y."/>
            <person name="Hemphill L."/>
            <person name="Shang Y."/>
            <person name="Youmans B."/>
            <person name="Ayvaz T."/>
            <person name="Ross M."/>
            <person name="Santibanez J."/>
            <person name="Aqrawi P."/>
            <person name="Gross S."/>
            <person name="Joshi V."/>
            <person name="Fowler G."/>
            <person name="Nazareth L."/>
            <person name="Reid J."/>
            <person name="Worley K."/>
            <person name="Petrosino J."/>
            <person name="Highlander S."/>
            <person name="Gibbs R."/>
        </authorList>
    </citation>
    <scope>NUCLEOTIDE SEQUENCE [LARGE SCALE GENOMIC DNA]</scope>
    <source>
        <strain evidence="2">ATCC 33707</strain>
    </source>
</reference>
<name>E9SWM7_RHOHA</name>
<dbReference type="Gene3D" id="3.40.50.1820">
    <property type="entry name" value="alpha/beta hydrolase"/>
    <property type="match status" value="1"/>
</dbReference>
<dbReference type="SUPFAM" id="SSF53474">
    <property type="entry name" value="alpha/beta-Hydrolases"/>
    <property type="match status" value="1"/>
</dbReference>
<dbReference type="InterPro" id="IPR050228">
    <property type="entry name" value="Carboxylesterase_BioH"/>
</dbReference>
<keyword evidence="3" id="KW-1185">Reference proteome</keyword>